<accession>A0A6A4VPA8</accession>
<dbReference type="OrthoDB" id="10254686at2759"/>
<dbReference type="InterPro" id="IPR013783">
    <property type="entry name" value="Ig-like_fold"/>
</dbReference>
<dbReference type="GO" id="GO:0005737">
    <property type="term" value="C:cytoplasm"/>
    <property type="evidence" value="ECO:0007669"/>
    <property type="project" value="InterPro"/>
</dbReference>
<sequence length="465" mass="53059">MDVPHITPLTGLHMGGPQLKIVEQPQERFRFRYESELGGTHGQLAGRSGADRRSFPTVKLDGFNHRATIRCELFTVEEGASNLPPVPHVHTLQGRNCTGGYAEMRVDQENDFTASFQGLGIIHTAKKQMVEKITNRKLDEKKMEMERMNMGKLWNPTEADRQEARDQANRESQRINMNRVCLRFRALYQNPGTMRMEEICQPIFSDAIYNGKSAQTGELKIVQLSEAHSPCTGNKEIWLLVERVRKNDIKVLVFEEDSSHQTIWQDYGRVIKCHHQYAIIFQTPPYRDKEIRSPVRVFIQLERPSDGCVSEPKHFQYTERDQRTTKRMLMPAESGGPSDSKRFYFDSEQGKEPWPSLEPEPRYLPQRGLPPPGREPYLGRYSPDGSRYSPQRRYVSPERRYTPVDYAAAASAASGRLYIPTVVNAQSMLGIPPQYDPRAAAAAAENLATLAEHAERAQRAEAQRA</sequence>
<evidence type="ECO:0000259" key="2">
    <source>
        <dbReference type="PROSITE" id="PS50254"/>
    </source>
</evidence>
<evidence type="ECO:0000313" key="4">
    <source>
        <dbReference type="Proteomes" id="UP000440578"/>
    </source>
</evidence>
<evidence type="ECO:0000313" key="3">
    <source>
        <dbReference type="EMBL" id="KAF0294729.1"/>
    </source>
</evidence>
<feature type="compositionally biased region" description="Basic and acidic residues" evidence="1">
    <location>
        <begin position="311"/>
        <end position="324"/>
    </location>
</feature>
<dbReference type="PROSITE" id="PS50254">
    <property type="entry name" value="REL_2"/>
    <property type="match status" value="1"/>
</dbReference>
<reference evidence="3 4" key="1">
    <citation type="submission" date="2019-07" db="EMBL/GenBank/DDBJ databases">
        <title>Draft genome assembly of a fouling barnacle, Amphibalanus amphitrite (Darwin, 1854): The first reference genome for Thecostraca.</title>
        <authorList>
            <person name="Kim W."/>
        </authorList>
    </citation>
    <scope>NUCLEOTIDE SEQUENCE [LARGE SCALE GENOMIC DNA]</scope>
    <source>
        <strain evidence="3">SNU_AA5</strain>
        <tissue evidence="3">Soma without cirri and trophi</tissue>
    </source>
</reference>
<dbReference type="Proteomes" id="UP000440578">
    <property type="component" value="Unassembled WGS sequence"/>
</dbReference>
<dbReference type="PANTHER" id="PTHR24169">
    <property type="entry name" value="NUCLEAR FACTOR NF-KAPPA-B PROTEIN"/>
    <property type="match status" value="1"/>
</dbReference>
<feature type="domain" description="RHD" evidence="2">
    <location>
        <begin position="14"/>
        <end position="215"/>
    </location>
</feature>
<proteinExistence type="predicted"/>
<dbReference type="Pfam" id="PF00554">
    <property type="entry name" value="RHD_DNA_bind"/>
    <property type="match status" value="1"/>
</dbReference>
<dbReference type="PANTHER" id="PTHR24169:SF28">
    <property type="entry name" value="NUCLEAR FACTOR NF-KAPPA-B P110 SUBUNIT"/>
    <property type="match status" value="1"/>
</dbReference>
<name>A0A6A4VPA8_AMPAM</name>
<comment type="caution">
    <text evidence="3">The sequence shown here is derived from an EMBL/GenBank/DDBJ whole genome shotgun (WGS) entry which is preliminary data.</text>
</comment>
<dbReference type="InterPro" id="IPR000451">
    <property type="entry name" value="NFkB/Dor"/>
</dbReference>
<dbReference type="PRINTS" id="PR00057">
    <property type="entry name" value="NFKBTNSCPFCT"/>
</dbReference>
<gene>
    <name evidence="3" type="primary">Rel</name>
    <name evidence="3" type="ORF">FJT64_007618</name>
</gene>
<dbReference type="SMART" id="SM00429">
    <property type="entry name" value="IPT"/>
    <property type="match status" value="1"/>
</dbReference>
<feature type="compositionally biased region" description="Basic and acidic residues" evidence="1">
    <location>
        <begin position="339"/>
        <end position="351"/>
    </location>
</feature>
<dbReference type="Gene3D" id="2.60.40.10">
    <property type="entry name" value="Immunoglobulins"/>
    <property type="match status" value="1"/>
</dbReference>
<dbReference type="InterPro" id="IPR011539">
    <property type="entry name" value="RHD_DNA_bind_dom"/>
</dbReference>
<evidence type="ECO:0000256" key="1">
    <source>
        <dbReference type="SAM" id="MobiDB-lite"/>
    </source>
</evidence>
<dbReference type="InterPro" id="IPR008967">
    <property type="entry name" value="p53-like_TF_DNA-bd_sf"/>
</dbReference>
<dbReference type="SUPFAM" id="SSF81296">
    <property type="entry name" value="E set domains"/>
    <property type="match status" value="1"/>
</dbReference>
<feature type="region of interest" description="Disordered" evidence="1">
    <location>
        <begin position="310"/>
        <end position="392"/>
    </location>
</feature>
<dbReference type="InterPro" id="IPR002909">
    <property type="entry name" value="IPT_dom"/>
</dbReference>
<dbReference type="InterPro" id="IPR032397">
    <property type="entry name" value="RHD_dimer"/>
</dbReference>
<dbReference type="GO" id="GO:0000978">
    <property type="term" value="F:RNA polymerase II cis-regulatory region sequence-specific DNA binding"/>
    <property type="evidence" value="ECO:0007669"/>
    <property type="project" value="TreeGrafter"/>
</dbReference>
<keyword evidence="4" id="KW-1185">Reference proteome</keyword>
<dbReference type="SUPFAM" id="SSF49417">
    <property type="entry name" value="p53-like transcription factors"/>
    <property type="match status" value="1"/>
</dbReference>
<dbReference type="InterPro" id="IPR014756">
    <property type="entry name" value="Ig_E-set"/>
</dbReference>
<dbReference type="Pfam" id="PF16179">
    <property type="entry name" value="RHD_dimer"/>
    <property type="match status" value="1"/>
</dbReference>
<protein>
    <submittedName>
        <fullName evidence="3">Nuclear factor NF-kappa-B p110 subunit</fullName>
    </submittedName>
</protein>
<dbReference type="EMBL" id="VIIS01001665">
    <property type="protein sequence ID" value="KAF0294729.1"/>
    <property type="molecule type" value="Genomic_DNA"/>
</dbReference>
<organism evidence="3 4">
    <name type="scientific">Amphibalanus amphitrite</name>
    <name type="common">Striped barnacle</name>
    <name type="synonym">Balanus amphitrite</name>
    <dbReference type="NCBI Taxonomy" id="1232801"/>
    <lineage>
        <taxon>Eukaryota</taxon>
        <taxon>Metazoa</taxon>
        <taxon>Ecdysozoa</taxon>
        <taxon>Arthropoda</taxon>
        <taxon>Crustacea</taxon>
        <taxon>Multicrustacea</taxon>
        <taxon>Cirripedia</taxon>
        <taxon>Thoracica</taxon>
        <taxon>Thoracicalcarea</taxon>
        <taxon>Balanomorpha</taxon>
        <taxon>Balanoidea</taxon>
        <taxon>Balanidae</taxon>
        <taxon>Amphibalaninae</taxon>
        <taxon>Amphibalanus</taxon>
    </lineage>
</organism>
<dbReference type="Gene3D" id="2.60.40.340">
    <property type="entry name" value="Rel homology domain (RHD), DNA-binding domain"/>
    <property type="match status" value="1"/>
</dbReference>
<dbReference type="GO" id="GO:0000981">
    <property type="term" value="F:DNA-binding transcription factor activity, RNA polymerase II-specific"/>
    <property type="evidence" value="ECO:0007669"/>
    <property type="project" value="TreeGrafter"/>
</dbReference>
<dbReference type="AlphaFoldDB" id="A0A6A4VPA8"/>
<dbReference type="InterPro" id="IPR037059">
    <property type="entry name" value="RHD_DNA_bind_dom_sf"/>
</dbReference>